<accession>A0AA90PD78</accession>
<proteinExistence type="predicted"/>
<comment type="caution">
    <text evidence="1">The sequence shown here is derived from an EMBL/GenBank/DDBJ whole genome shotgun (WGS) entry which is preliminary data.</text>
</comment>
<dbReference type="RefSeq" id="WP_305162525.1">
    <property type="nucleotide sequence ID" value="NZ_JAUUTP010000043.1"/>
</dbReference>
<dbReference type="Proteomes" id="UP001178277">
    <property type="component" value="Unassembled WGS sequence"/>
</dbReference>
<gene>
    <name evidence="1" type="ORF">Q8G35_24830</name>
</gene>
<dbReference type="EMBL" id="JAUUTP010000043">
    <property type="protein sequence ID" value="MDP1421507.1"/>
    <property type="molecule type" value="Genomic_DNA"/>
</dbReference>
<name>A0AA90PD78_9BACI</name>
<evidence type="ECO:0000313" key="1">
    <source>
        <dbReference type="EMBL" id="MDP1421507.1"/>
    </source>
</evidence>
<reference evidence="1" key="1">
    <citation type="submission" date="2023-07" db="EMBL/GenBank/DDBJ databases">
        <title>Murine gut Bacillus species.</title>
        <authorList>
            <person name="Gutman E."/>
            <person name="Hashuel R."/>
            <person name="Litvak Y."/>
        </authorList>
    </citation>
    <scope>NUCLEOTIDE SEQUENCE</scope>
    <source>
        <strain evidence="1">RU283</strain>
    </source>
</reference>
<dbReference type="AlphaFoldDB" id="A0AA90PD78"/>
<protein>
    <submittedName>
        <fullName evidence="1">Uncharacterized protein</fullName>
    </submittedName>
</protein>
<organism evidence="1 2">
    <name type="scientific">Peribacillus simplex</name>
    <dbReference type="NCBI Taxonomy" id="1478"/>
    <lineage>
        <taxon>Bacteria</taxon>
        <taxon>Bacillati</taxon>
        <taxon>Bacillota</taxon>
        <taxon>Bacilli</taxon>
        <taxon>Bacillales</taxon>
        <taxon>Bacillaceae</taxon>
        <taxon>Peribacillus</taxon>
    </lineage>
</organism>
<sequence length="46" mass="5557">MDNHILWKTFGFTKLEGFAVLQRIHHSHPSVTLRYIGIKEEQRKMY</sequence>
<evidence type="ECO:0000313" key="2">
    <source>
        <dbReference type="Proteomes" id="UP001178277"/>
    </source>
</evidence>